<sequence>MDVWAIKYPEAIHGRNNTRAGQRSTGVDGRWHGHTKLDEIPSEELINEVVGSLPKDKSAGFDGVITEFLRAEWEFMHHDCYKMCLWDTLKALGMDEINNIRIQRLVMGGKAQAHINGAVTGRFEVQRGLRQGCPLAPFAITTHPLMRLLKEKEAAERIMGVAYGWEKTLLRQIYADDTGINLTMCKEQFTQLR</sequence>
<evidence type="ECO:0008006" key="3">
    <source>
        <dbReference type="Google" id="ProtNLM"/>
    </source>
</evidence>
<dbReference type="Proteomes" id="UP001633002">
    <property type="component" value="Unassembled WGS sequence"/>
</dbReference>
<dbReference type="AlphaFoldDB" id="A0ABD3GPX6"/>
<evidence type="ECO:0000313" key="1">
    <source>
        <dbReference type="EMBL" id="KAL3680641.1"/>
    </source>
</evidence>
<keyword evidence="2" id="KW-1185">Reference proteome</keyword>
<organism evidence="1 2">
    <name type="scientific">Riccia sorocarpa</name>
    <dbReference type="NCBI Taxonomy" id="122646"/>
    <lineage>
        <taxon>Eukaryota</taxon>
        <taxon>Viridiplantae</taxon>
        <taxon>Streptophyta</taxon>
        <taxon>Embryophyta</taxon>
        <taxon>Marchantiophyta</taxon>
        <taxon>Marchantiopsida</taxon>
        <taxon>Marchantiidae</taxon>
        <taxon>Marchantiales</taxon>
        <taxon>Ricciaceae</taxon>
        <taxon>Riccia</taxon>
    </lineage>
</organism>
<evidence type="ECO:0000313" key="2">
    <source>
        <dbReference type="Proteomes" id="UP001633002"/>
    </source>
</evidence>
<accession>A0ABD3GPX6</accession>
<name>A0ABD3GPX6_9MARC</name>
<gene>
    <name evidence="1" type="ORF">R1sor_023597</name>
</gene>
<protein>
    <recommendedName>
        <fullName evidence="3">Reverse transcriptase domain-containing protein</fullName>
    </recommendedName>
</protein>
<dbReference type="EMBL" id="JBJQOH010000007">
    <property type="protein sequence ID" value="KAL3680641.1"/>
    <property type="molecule type" value="Genomic_DNA"/>
</dbReference>
<comment type="caution">
    <text evidence="1">The sequence shown here is derived from an EMBL/GenBank/DDBJ whole genome shotgun (WGS) entry which is preliminary data.</text>
</comment>
<reference evidence="1 2" key="1">
    <citation type="submission" date="2024-09" db="EMBL/GenBank/DDBJ databases">
        <title>Chromosome-scale assembly of Riccia sorocarpa.</title>
        <authorList>
            <person name="Paukszto L."/>
        </authorList>
    </citation>
    <scope>NUCLEOTIDE SEQUENCE [LARGE SCALE GENOMIC DNA]</scope>
    <source>
        <strain evidence="1">LP-2024</strain>
        <tissue evidence="1">Aerial parts of the thallus</tissue>
    </source>
</reference>
<proteinExistence type="predicted"/>